<dbReference type="GO" id="GO:0005524">
    <property type="term" value="F:ATP binding"/>
    <property type="evidence" value="ECO:0007669"/>
    <property type="project" value="UniProtKB-KW"/>
</dbReference>
<dbReference type="PROSITE" id="PS50507">
    <property type="entry name" value="RDRP_SSRNA_POS"/>
    <property type="match status" value="1"/>
</dbReference>
<evidence type="ECO:0000256" key="15">
    <source>
        <dbReference type="ARBA" id="ARBA00023184"/>
    </source>
</evidence>
<dbReference type="InterPro" id="IPR044067">
    <property type="entry name" value="PCV_3C_PRO"/>
</dbReference>
<keyword evidence="7 17" id="KW-0812">Transmembrane</keyword>
<dbReference type="InterPro" id="IPR000605">
    <property type="entry name" value="Helicase_SF3_ssDNA/RNA_vir"/>
</dbReference>
<protein>
    <recommendedName>
        <fullName evidence="3">RNA1 polyprotein</fullName>
    </recommendedName>
    <alternativeName>
        <fullName evidence="16">P1</fullName>
    </alternativeName>
</protein>
<evidence type="ECO:0000256" key="11">
    <source>
        <dbReference type="ARBA" id="ARBA00022807"/>
    </source>
</evidence>
<keyword evidence="15" id="KW-1038">Host endoplasmic reticulum</keyword>
<keyword evidence="10" id="KW-0378">Hydrolase</keyword>
<keyword evidence="6" id="KW-0808">Transferase</keyword>
<dbReference type="PROSITE" id="PS51218">
    <property type="entry name" value="SF3_HELICASE_2"/>
    <property type="match status" value="1"/>
</dbReference>
<evidence type="ECO:0000259" key="18">
    <source>
        <dbReference type="PROSITE" id="PS50507"/>
    </source>
</evidence>
<evidence type="ECO:0000256" key="9">
    <source>
        <dbReference type="ARBA" id="ARBA00022741"/>
    </source>
</evidence>
<dbReference type="Gene3D" id="3.30.70.270">
    <property type="match status" value="1"/>
</dbReference>
<keyword evidence="22" id="KW-1185">Reference proteome</keyword>
<dbReference type="InterPro" id="IPR043128">
    <property type="entry name" value="Rev_trsase/Diguanyl_cyclase"/>
</dbReference>
<keyword evidence="14 17" id="KW-1133">Transmembrane helix</keyword>
<evidence type="ECO:0000259" key="19">
    <source>
        <dbReference type="PROSITE" id="PS51218"/>
    </source>
</evidence>
<evidence type="ECO:0000313" key="21">
    <source>
        <dbReference type="EMBL" id="QED42866.1"/>
    </source>
</evidence>
<dbReference type="Gene3D" id="3.40.50.300">
    <property type="entry name" value="P-loop containing nucleotide triphosphate hydrolases"/>
    <property type="match status" value="1"/>
</dbReference>
<evidence type="ECO:0000256" key="14">
    <source>
        <dbReference type="ARBA" id="ARBA00022989"/>
    </source>
</evidence>
<keyword evidence="17" id="KW-0472">Membrane</keyword>
<dbReference type="SUPFAM" id="SSF56672">
    <property type="entry name" value="DNA/RNA polymerases"/>
    <property type="match status" value="1"/>
</dbReference>
<dbReference type="RefSeq" id="YP_010840804.1">
    <property type="nucleotide sequence ID" value="NC_079039.1"/>
</dbReference>
<keyword evidence="4" id="KW-0696">RNA-directed RNA polymerase</keyword>
<feature type="transmembrane region" description="Helical" evidence="17">
    <location>
        <begin position="876"/>
        <end position="897"/>
    </location>
</feature>
<evidence type="ECO:0000256" key="13">
    <source>
        <dbReference type="ARBA" id="ARBA00022953"/>
    </source>
</evidence>
<dbReference type="GO" id="GO:0004197">
    <property type="term" value="F:cysteine-type endopeptidase activity"/>
    <property type="evidence" value="ECO:0007669"/>
    <property type="project" value="InterPro"/>
</dbReference>
<sequence>MAIPGHTTPPLFPTCKPSLKAFSFRALESSCTSHQEVYDRARRIIFEYSPAGPKLFNHLNFSDGWKSVPGMMESYKLCVRFAMVLEVFNCCSIVSDTYSSLMNGENCLDVYSRAMSASADILDCLTSSGTAQGFGDFLSAGSRIATKFAKQATKVGVDVAFGAAEVTADCASKVTRSVCDTVVYGAFIPMVKILRKEFDETIGKFIPKILDATAQIENLWRKSLEWATNMQAKLDVSLRVLKGSAFVGAGLLLVSGIIYFVEQLLQGLGLMTGTGTLLSLFIGGVLIAYNGGLSGIFDAQATRVRGILCEVAMRLYAKPKSMGGQTVQGVGDIFGVPLNILNCIGDGLVHHSLDTLQLMGKFGSAMDNVRKGLMCMRTFVSWLMEHLAIALDYITGKKTAFFKELATLIHVDVEKWVKDSQEFLLSAEIMADGDRVILDTCLHLLSKGQKVQSMMAATKSGTSFNYSRIVADLVKRLNDVYKRFKIAGRKVLYRQAPFWIYLYGGARCGKSLFAQRFLNAATEYMGTTVDNVYYKNARDDFWSQYRQEAIVCIDDLSSVETTPSIESEFIQLITTMRYGLNMAGVEEKGAQFNSQMCITTSNFFTAPTTAKIHDMNAYNDRRHAVVEVQRVPGTTYDAKRPDLSTQARYVDSRDQTPRSDWMMLPELTADLLTKFQAHKVQQADEQAYLKSTMRSTHDVFDILKEHIEKDIFWLSQPDTYLPPTEKCKYKGNRLLAVDGKIYYFDYLNFDYQMVDLVPGIDAAHIEQCSLAKYGETRLLLEQWGTNGVVTQFIEQLLEGPSYVASAETLTADSLESHKEFFSTLPLVHRATLRLVQKKIDLAKEDLKQFGSLKGKFDLAPYFLESYEWVYNNGGKLLLVLAAVILILFFGSACIGLLKTIFVGGASASATVGAMTRMSLQSTIPSSSDMNVHMVRSMKTVFRPSSLQSSSAHRDVFNASHAVHLLVRIDLPNGNIISACRFKARSLALTYHQAKMILPGTRVGINYVTNNGAFMPRIEHVWQTTNQFGVPNLRQFDSTEVCVYTHPELSALPCAPGSFFVKDIEKFTGDIVVKGAVIKLGRESAFTESLRANEPFLHHWEAVVSVRTSEFQIDNYEYGGDYCKKLPNSLVGEYINEVEDCGGILVAKVADSYRVVGMHVSGSSYTVEGPDGREVRKYVSTAALFPDFDSFESVQSRIRSLELEDDGNPTRGVHKVGHIKDPAESARCGGKTKLELVPEAFLIPSPVPVKIPSVLSGSDPRLPDHLKGTDPLAHAMDKFHNPMRELDDSVVGDVIDDIYDTFYDCSPNLSLMDDEEVINGSPFGYQVEAIVQNTSEGWPHVNDRLPGEKGKARFLEEYAVRAGKPLYRLIPGTSVHKAYVALEQQIAHEVPMLIGMEVPKDERLKREKVLEKVGTRTFTVLPMEYNLLLRKYVGKFASFIQTNRHRLACAVGTNPYSREWTDMFRRLAHVSNEAINCDYSKFDGLLNYQIYRHIVALINRTYGDNHQFKRHNLLMAMFGRWSICGQRVFEVRAGMPSGCALTVIINSLFNEILIRYVYRIVVPPRERSRFNSNVCLIVYGDDNLVAIDRKLTTGIRILEDGQEVTRFAFNGEVIKSTLANFGITITDGSDKNCPVLVSKPLTSLDFLKRGFSLQPSGRVLAPLDLQSIFSSLHYINFQGDMLHSLFLNVNVALHELWLHQDVERYNFVRNFFVSKCGGQFLKLPSWRVAGLFHDDQYANTNSFSLVKLYTQDIPDNTLFFENHAPKQVLSVVERRIYVAGAGWNNPDPDTYLVVSLNARKGNEDCIHWPADFGEGAGQMATRTSIKAYGKKSANTVRMKQFWQDGGSIVFRCEAPFISGWAAAITFANALGFQVELMEQSYILQGGRHSQFLHHYFANEQCSLLQLTKQPYTRVGAATVLA</sequence>
<evidence type="ECO:0000256" key="3">
    <source>
        <dbReference type="ARBA" id="ARBA00020936"/>
    </source>
</evidence>
<dbReference type="GO" id="GO:0044166">
    <property type="term" value="C:host cell endoplasmic reticulum lumen"/>
    <property type="evidence" value="ECO:0007669"/>
    <property type="project" value="UniProtKB-SubCell"/>
</dbReference>
<comment type="subcellular location">
    <subcellularLocation>
        <location evidence="1">Host endoplasmic reticulum lumen</location>
    </subcellularLocation>
    <subcellularLocation>
        <location evidence="2">Host endoplasmic reticulum membrane</location>
        <topology evidence="2">Single-pass membrane protein</topology>
    </subcellularLocation>
</comment>
<keyword evidence="9" id="KW-0547">Nucleotide-binding</keyword>
<evidence type="ECO:0000256" key="17">
    <source>
        <dbReference type="SAM" id="Phobius"/>
    </source>
</evidence>
<dbReference type="InterPro" id="IPR027417">
    <property type="entry name" value="P-loop_NTPase"/>
</dbReference>
<evidence type="ECO:0000256" key="8">
    <source>
        <dbReference type="ARBA" id="ARBA00022695"/>
    </source>
</evidence>
<dbReference type="KEGG" id="vg:80554454"/>
<feature type="domain" description="Peptidase C3" evidence="20">
    <location>
        <begin position="951"/>
        <end position="1190"/>
    </location>
</feature>
<dbReference type="EMBL" id="MH898479">
    <property type="protein sequence ID" value="QED42866.1"/>
    <property type="molecule type" value="Genomic_RNA"/>
</dbReference>
<name>A0A7G3W8P1_9SECO</name>
<evidence type="ECO:0000256" key="10">
    <source>
        <dbReference type="ARBA" id="ARBA00022801"/>
    </source>
</evidence>
<dbReference type="GO" id="GO:0003723">
    <property type="term" value="F:RNA binding"/>
    <property type="evidence" value="ECO:0007669"/>
    <property type="project" value="InterPro"/>
</dbReference>
<feature type="domain" description="SF3 helicase" evidence="19">
    <location>
        <begin position="474"/>
        <end position="641"/>
    </location>
</feature>
<evidence type="ECO:0000256" key="4">
    <source>
        <dbReference type="ARBA" id="ARBA00022484"/>
    </source>
</evidence>
<evidence type="ECO:0000256" key="16">
    <source>
        <dbReference type="ARBA" id="ARBA00031919"/>
    </source>
</evidence>
<dbReference type="Pfam" id="PF00910">
    <property type="entry name" value="RNA_helicase"/>
    <property type="match status" value="1"/>
</dbReference>
<dbReference type="Pfam" id="PF00680">
    <property type="entry name" value="RdRP_1"/>
    <property type="match status" value="1"/>
</dbReference>
<feature type="transmembrane region" description="Helical" evidence="17">
    <location>
        <begin position="267"/>
        <end position="289"/>
    </location>
</feature>
<dbReference type="GO" id="GO:0003724">
    <property type="term" value="F:RNA helicase activity"/>
    <property type="evidence" value="ECO:0007669"/>
    <property type="project" value="InterPro"/>
</dbReference>
<dbReference type="GeneID" id="80554454"/>
<keyword evidence="11" id="KW-0788">Thiol protease</keyword>
<evidence type="ECO:0000256" key="2">
    <source>
        <dbReference type="ARBA" id="ARBA00004517"/>
    </source>
</evidence>
<organism evidence="21 22">
    <name type="scientific">Anemone nepovirus A</name>
    <dbReference type="NCBI Taxonomy" id="2593930"/>
    <lineage>
        <taxon>Viruses</taxon>
        <taxon>Riboviria</taxon>
        <taxon>Orthornavirae</taxon>
        <taxon>Pisuviricota</taxon>
        <taxon>Pisoniviricetes</taxon>
        <taxon>Picornavirales</taxon>
        <taxon>Secoviridae</taxon>
        <taxon>Comovirinae</taxon>
        <taxon>Nepovirus</taxon>
        <taxon>Nepovirus anemones</taxon>
    </lineage>
</organism>
<dbReference type="GO" id="GO:0006351">
    <property type="term" value="P:DNA-templated transcription"/>
    <property type="evidence" value="ECO:0007669"/>
    <property type="project" value="InterPro"/>
</dbReference>
<dbReference type="GO" id="GO:0003968">
    <property type="term" value="F:RNA-directed RNA polymerase activity"/>
    <property type="evidence" value="ECO:0007669"/>
    <property type="project" value="UniProtKB-KW"/>
</dbReference>
<feature type="transmembrane region" description="Helical" evidence="17">
    <location>
        <begin position="240"/>
        <end position="261"/>
    </location>
</feature>
<evidence type="ECO:0000256" key="12">
    <source>
        <dbReference type="ARBA" id="ARBA00022840"/>
    </source>
</evidence>
<accession>A0A7G3W8P1</accession>
<keyword evidence="8" id="KW-0548">Nucleotidyltransferase</keyword>
<dbReference type="InterPro" id="IPR043502">
    <property type="entry name" value="DNA/RNA_pol_sf"/>
</dbReference>
<dbReference type="PROSITE" id="PS51874">
    <property type="entry name" value="PCV_3C_PRO"/>
    <property type="match status" value="1"/>
</dbReference>
<evidence type="ECO:0000256" key="5">
    <source>
        <dbReference type="ARBA" id="ARBA00022670"/>
    </source>
</evidence>
<keyword evidence="5" id="KW-0645">Protease</keyword>
<evidence type="ECO:0000259" key="20">
    <source>
        <dbReference type="PROSITE" id="PS51874"/>
    </source>
</evidence>
<evidence type="ECO:0000313" key="22">
    <source>
        <dbReference type="Proteomes" id="UP001156784"/>
    </source>
</evidence>
<gene>
    <name evidence="21" type="primary">ORF1</name>
</gene>
<dbReference type="GO" id="GO:0006508">
    <property type="term" value="P:proteolysis"/>
    <property type="evidence" value="ECO:0007669"/>
    <property type="project" value="UniProtKB-KW"/>
</dbReference>
<keyword evidence="13" id="KW-0693">Viral RNA replication</keyword>
<dbReference type="Proteomes" id="UP001156784">
    <property type="component" value="Genome"/>
</dbReference>
<feature type="domain" description="RdRp catalytic" evidence="18">
    <location>
        <begin position="1471"/>
        <end position="1594"/>
    </location>
</feature>
<proteinExistence type="predicted"/>
<dbReference type="InterPro" id="IPR014759">
    <property type="entry name" value="Helicase_SF3_ssRNA_vir"/>
</dbReference>
<dbReference type="InterPro" id="IPR001205">
    <property type="entry name" value="RNA-dir_pol_C"/>
</dbReference>
<reference evidence="21 22" key="1">
    <citation type="submission" date="2018-09" db="EMBL/GenBank/DDBJ databases">
        <authorList>
            <person name="Jo Y."/>
            <person name="Cho W.K."/>
        </authorList>
    </citation>
    <scope>NUCLEOTIDE SEQUENCE [LARGE SCALE GENOMIC DNA]</scope>
    <source>
        <strain evidence="21">Won</strain>
    </source>
</reference>
<dbReference type="GO" id="GO:0039694">
    <property type="term" value="P:viral RNA genome replication"/>
    <property type="evidence" value="ECO:0007669"/>
    <property type="project" value="InterPro"/>
</dbReference>
<evidence type="ECO:0000256" key="7">
    <source>
        <dbReference type="ARBA" id="ARBA00022692"/>
    </source>
</evidence>
<dbReference type="InterPro" id="IPR007094">
    <property type="entry name" value="RNA-dir_pol_PSvirus"/>
</dbReference>
<evidence type="ECO:0000256" key="1">
    <source>
        <dbReference type="ARBA" id="ARBA00004149"/>
    </source>
</evidence>
<dbReference type="GO" id="GO:0044167">
    <property type="term" value="C:host cell endoplasmic reticulum membrane"/>
    <property type="evidence" value="ECO:0007669"/>
    <property type="project" value="UniProtKB-SubCell"/>
</dbReference>
<evidence type="ECO:0000256" key="6">
    <source>
        <dbReference type="ARBA" id="ARBA00022679"/>
    </source>
</evidence>
<keyword evidence="12" id="KW-0067">ATP-binding</keyword>